<dbReference type="EMBL" id="PDEV01000001">
    <property type="protein sequence ID" value="PEN17320.1"/>
    <property type="molecule type" value="Genomic_DNA"/>
</dbReference>
<keyword evidence="3" id="KW-1185">Reference proteome</keyword>
<dbReference type="Proteomes" id="UP000219947">
    <property type="component" value="Unassembled WGS sequence"/>
</dbReference>
<proteinExistence type="predicted"/>
<accession>A0A2A8D8V1</accession>
<evidence type="ECO:0000256" key="1">
    <source>
        <dbReference type="SAM" id="MobiDB-lite"/>
    </source>
</evidence>
<organism evidence="2 3">
    <name type="scientific">Rothia dentocariosa</name>
    <dbReference type="NCBI Taxonomy" id="2047"/>
    <lineage>
        <taxon>Bacteria</taxon>
        <taxon>Bacillati</taxon>
        <taxon>Actinomycetota</taxon>
        <taxon>Actinomycetes</taxon>
        <taxon>Micrococcales</taxon>
        <taxon>Micrococcaceae</taxon>
        <taxon>Rothia</taxon>
    </lineage>
</organism>
<dbReference type="RefSeq" id="WP_048778379.1">
    <property type="nucleotide sequence ID" value="NZ_CAUOPE010000020.1"/>
</dbReference>
<sequence>MGREVLAHCQVSQTAVPHPASTRDADNTPQAPLLAWDIVDTNHGRMAYIRAVFERIARFSRLDTPVLPAGERYISRDSQRV</sequence>
<name>A0A2A8D8V1_9MICC</name>
<evidence type="ECO:0000313" key="3">
    <source>
        <dbReference type="Proteomes" id="UP000219947"/>
    </source>
</evidence>
<reference evidence="2" key="1">
    <citation type="submission" date="2017-10" db="EMBL/GenBank/DDBJ databases">
        <title>Kefir isolates.</title>
        <authorList>
            <person name="Kim Y."/>
            <person name="Blasche S."/>
        </authorList>
    </citation>
    <scope>NUCLEOTIDE SEQUENCE [LARGE SCALE GENOMIC DNA]</scope>
    <source>
        <strain evidence="2">OG2-2</strain>
    </source>
</reference>
<feature type="region of interest" description="Disordered" evidence="1">
    <location>
        <begin position="1"/>
        <end position="28"/>
    </location>
</feature>
<gene>
    <name evidence="2" type="ORF">CRM92_04735</name>
</gene>
<comment type="caution">
    <text evidence="2">The sequence shown here is derived from an EMBL/GenBank/DDBJ whole genome shotgun (WGS) entry which is preliminary data.</text>
</comment>
<dbReference type="AlphaFoldDB" id="A0A2A8D8V1"/>
<protein>
    <submittedName>
        <fullName evidence="2">Uncharacterized protein</fullName>
    </submittedName>
</protein>
<evidence type="ECO:0000313" key="2">
    <source>
        <dbReference type="EMBL" id="PEN17320.1"/>
    </source>
</evidence>